<evidence type="ECO:0000256" key="4">
    <source>
        <dbReference type="ARBA" id="ARBA00022692"/>
    </source>
</evidence>
<dbReference type="SUPFAM" id="SSF53300">
    <property type="entry name" value="vWA-like"/>
    <property type="match status" value="1"/>
</dbReference>
<dbReference type="InterPro" id="IPR057475">
    <property type="entry name" value="CUT_C"/>
</dbReference>
<dbReference type="InterPro" id="IPR002035">
    <property type="entry name" value="VWF_A"/>
</dbReference>
<keyword evidence="2" id="KW-0193">Cuticle</keyword>
<evidence type="ECO:0000256" key="1">
    <source>
        <dbReference type="ARBA" id="ARBA00004251"/>
    </source>
</evidence>
<dbReference type="EMBL" id="JI166143">
    <property type="protein sequence ID" value="ADY41568.1"/>
    <property type="molecule type" value="mRNA"/>
</dbReference>
<dbReference type="PANTHER" id="PTHR22907">
    <property type="entry name" value="GH04558P"/>
    <property type="match status" value="1"/>
</dbReference>
<evidence type="ECO:0000256" key="8">
    <source>
        <dbReference type="SAM" id="MobiDB-lite"/>
    </source>
</evidence>
<dbReference type="Pfam" id="PF25301">
    <property type="entry name" value="CUT_C"/>
    <property type="match status" value="1"/>
</dbReference>
<keyword evidence="3" id="KW-1003">Cell membrane</keyword>
<dbReference type="PRINTS" id="PR00453">
    <property type="entry name" value="VWFADOMAIN"/>
</dbReference>
<evidence type="ECO:0000259" key="10">
    <source>
        <dbReference type="PROSITE" id="PS50234"/>
    </source>
</evidence>
<dbReference type="CDD" id="cd01450">
    <property type="entry name" value="vWFA_subfamily_ECM"/>
    <property type="match status" value="1"/>
</dbReference>
<feature type="domain" description="ZP" evidence="11">
    <location>
        <begin position="233"/>
        <end position="474"/>
    </location>
</feature>
<feature type="chain" id="PRO_5003268083" evidence="9">
    <location>
        <begin position="17"/>
        <end position="786"/>
    </location>
</feature>
<evidence type="ECO:0000259" key="11">
    <source>
        <dbReference type="PROSITE" id="PS51034"/>
    </source>
</evidence>
<keyword evidence="4" id="KW-0812">Transmembrane</keyword>
<dbReference type="Gene3D" id="3.40.50.410">
    <property type="entry name" value="von Willebrand factor, type A domain"/>
    <property type="match status" value="1"/>
</dbReference>
<evidence type="ECO:0000256" key="2">
    <source>
        <dbReference type="ARBA" id="ARBA00022460"/>
    </source>
</evidence>
<dbReference type="Pfam" id="PF25057">
    <property type="entry name" value="CUT_N"/>
    <property type="match status" value="1"/>
</dbReference>
<feature type="domain" description="VWFA" evidence="10">
    <location>
        <begin position="36"/>
        <end position="212"/>
    </location>
</feature>
<feature type="signal peptide" evidence="9">
    <location>
        <begin position="1"/>
        <end position="16"/>
    </location>
</feature>
<dbReference type="AlphaFoldDB" id="F1KUL4"/>
<dbReference type="SMART" id="SM00241">
    <property type="entry name" value="ZP"/>
    <property type="match status" value="1"/>
</dbReference>
<dbReference type="SMART" id="SM00327">
    <property type="entry name" value="VWA"/>
    <property type="match status" value="1"/>
</dbReference>
<accession>F1KUL4</accession>
<reference evidence="12" key="1">
    <citation type="journal article" date="2011" name="Genome Res.">
        <title>Deep small RNA sequencing from the nematode Ascaris reveals conservation, functional diversification, and novel developmental profiles.</title>
        <authorList>
            <person name="Wang J."/>
            <person name="Czech B."/>
            <person name="Crunk A."/>
            <person name="Wallace A."/>
            <person name="Mitreva M."/>
            <person name="Hannon G.J."/>
            <person name="Davis R.E."/>
        </authorList>
    </citation>
    <scope>NUCLEOTIDE SEQUENCE</scope>
</reference>
<dbReference type="InterPro" id="IPR056953">
    <property type="entry name" value="CUT_N"/>
</dbReference>
<dbReference type="InterPro" id="IPR001507">
    <property type="entry name" value="ZP_dom"/>
</dbReference>
<evidence type="ECO:0000256" key="3">
    <source>
        <dbReference type="ARBA" id="ARBA00022475"/>
    </source>
</evidence>
<dbReference type="PROSITE" id="PS51034">
    <property type="entry name" value="ZP_2"/>
    <property type="match status" value="1"/>
</dbReference>
<evidence type="ECO:0000256" key="6">
    <source>
        <dbReference type="ARBA" id="ARBA00022989"/>
    </source>
</evidence>
<dbReference type="PROSITE" id="PS50234">
    <property type="entry name" value="VWFA"/>
    <property type="match status" value="1"/>
</dbReference>
<keyword evidence="7" id="KW-0472">Membrane</keyword>
<comment type="subcellular location">
    <subcellularLocation>
        <location evidence="1">Cell membrane</location>
        <topology evidence="1">Single-pass type I membrane protein</topology>
    </subcellularLocation>
</comment>
<evidence type="ECO:0000256" key="5">
    <source>
        <dbReference type="ARBA" id="ARBA00022729"/>
    </source>
</evidence>
<keyword evidence="5 9" id="KW-0732">Signal</keyword>
<dbReference type="PANTHER" id="PTHR22907:SF54">
    <property type="entry name" value="GH04558P"/>
    <property type="match status" value="1"/>
</dbReference>
<evidence type="ECO:0000256" key="9">
    <source>
        <dbReference type="SAM" id="SignalP"/>
    </source>
</evidence>
<dbReference type="InterPro" id="IPR036465">
    <property type="entry name" value="vWFA_dom_sf"/>
</dbReference>
<dbReference type="Pfam" id="PF00092">
    <property type="entry name" value="VWA"/>
    <property type="match status" value="1"/>
</dbReference>
<dbReference type="InterPro" id="IPR051962">
    <property type="entry name" value="Cuticlin"/>
</dbReference>
<evidence type="ECO:0000256" key="7">
    <source>
        <dbReference type="ARBA" id="ARBA00023136"/>
    </source>
</evidence>
<dbReference type="GO" id="GO:0042302">
    <property type="term" value="F:structural constituent of cuticle"/>
    <property type="evidence" value="ECO:0007669"/>
    <property type="project" value="UniProtKB-KW"/>
</dbReference>
<evidence type="ECO:0000313" key="12">
    <source>
        <dbReference type="EMBL" id="ADY41568.1"/>
    </source>
</evidence>
<feature type="region of interest" description="Disordered" evidence="8">
    <location>
        <begin position="653"/>
        <end position="673"/>
    </location>
</feature>
<protein>
    <submittedName>
        <fullName evidence="12">Cuticlin-1</fullName>
    </submittedName>
</protein>
<proteinExistence type="evidence at transcript level"/>
<keyword evidence="6" id="KW-1133">Transmembrane helix</keyword>
<organism evidence="12">
    <name type="scientific">Ascaris suum</name>
    <name type="common">Pig roundworm</name>
    <name type="synonym">Ascaris lumbricoides</name>
    <dbReference type="NCBI Taxonomy" id="6253"/>
    <lineage>
        <taxon>Eukaryota</taxon>
        <taxon>Metazoa</taxon>
        <taxon>Ecdysozoa</taxon>
        <taxon>Nematoda</taxon>
        <taxon>Chromadorea</taxon>
        <taxon>Rhabditida</taxon>
        <taxon>Spirurina</taxon>
        <taxon>Ascaridomorpha</taxon>
        <taxon>Ascaridoidea</taxon>
        <taxon>Ascarididae</taxon>
        <taxon>Ascaris</taxon>
    </lineage>
</organism>
<dbReference type="GO" id="GO:0005886">
    <property type="term" value="C:plasma membrane"/>
    <property type="evidence" value="ECO:0007669"/>
    <property type="project" value="UniProtKB-SubCell"/>
</dbReference>
<sequence>MFICWILALSVSICNAIDYEDNDLAKTCRPLDRQLDLLFILDGSGSVSGSTFDTQMSMLNRIVEMVEIGPDRTQIAVMQYSSYTRVEFGFTANPNKEKLRLALQKIRHISGTTRTGKALDKALQVFKHGETSGARVNQEDVAQIAVVVSDGHSHDDPVPAAQRLRRAGVQILTLGIGAHINMGELIDITGDETLAFQNLTSQASLDKFVSQFRKIAVGEHCDFSRGPHGAEITCNSDSVSIGVSTVNPFYGHLYVVGQFHRPECVAIARNSSKEIQLTVGLASCDVQKQLMLNPKGAMFETSVILKFHPYYNTHKDKVFTVQCFYPEKASKVPKKLLNNSVAISDSNQSLKMPCSYRLVANANDQCEVEDTRVGDQIVHSWECDREVFDTYQSMLVYSCVLIDLNSGINRTIIDDNGCSRDISVMDTPDYVEPLKAFSVGKAVKFPDSPVIQMRCHLRFCDRLLGECDAILPPRCRDRRNAIEPRKTITRRETSQESFPLDVRPVDFIADNDYEDQSKATTAALPPLVTFGSTHLDKKLPPLPPRRRVPVDQRVFASASRQPQQHPGPAFISENLFPIATIVTGIEPTGPIRPIVTNGRTPDGQPRVIEFPEGGMDLKLNTQDVAIVSNDRLKERMQKAMKVRIDDVTLLQQNDATKEQQNRVNKKPAKKEGDTKLTKIPEEAISTTTAMFSTSATTEKFATTAVVLNTADPFQETAELARGPGQFDDDIRESFESAEELEPAVRLEQRIASTVQLDGMSIESQVLSVRDLETMRDPAHRYHWCRK</sequence>
<name>F1KUL4_ASCSU</name>